<feature type="chain" id="PRO_5003732609" description="Extracellular membrane protein CFEM domain-containing protein" evidence="2">
    <location>
        <begin position="20"/>
        <end position="169"/>
    </location>
</feature>
<keyword evidence="2" id="KW-0732">Signal</keyword>
<reference evidence="4" key="1">
    <citation type="journal article" date="2012" name="Science">
        <title>The Paleozoic origin of enzymatic lignin decomposition reconstructed from 31 fungal genomes.</title>
        <authorList>
            <person name="Floudas D."/>
            <person name="Binder M."/>
            <person name="Riley R."/>
            <person name="Barry K."/>
            <person name="Blanchette R.A."/>
            <person name="Henrissat B."/>
            <person name="Martinez A.T."/>
            <person name="Otillar R."/>
            <person name="Spatafora J.W."/>
            <person name="Yadav J.S."/>
            <person name="Aerts A."/>
            <person name="Benoit I."/>
            <person name="Boyd A."/>
            <person name="Carlson A."/>
            <person name="Copeland A."/>
            <person name="Coutinho P.M."/>
            <person name="de Vries R.P."/>
            <person name="Ferreira P."/>
            <person name="Findley K."/>
            <person name="Foster B."/>
            <person name="Gaskell J."/>
            <person name="Glotzer D."/>
            <person name="Gorecki P."/>
            <person name="Heitman J."/>
            <person name="Hesse C."/>
            <person name="Hori C."/>
            <person name="Igarashi K."/>
            <person name="Jurgens J.A."/>
            <person name="Kallen N."/>
            <person name="Kersten P."/>
            <person name="Kohler A."/>
            <person name="Kuees U."/>
            <person name="Kumar T.K.A."/>
            <person name="Kuo A."/>
            <person name="LaButti K."/>
            <person name="Larrondo L.F."/>
            <person name="Lindquist E."/>
            <person name="Ling A."/>
            <person name="Lombard V."/>
            <person name="Lucas S."/>
            <person name="Lundell T."/>
            <person name="Martin R."/>
            <person name="McLaughlin D.J."/>
            <person name="Morgenstern I."/>
            <person name="Morin E."/>
            <person name="Murat C."/>
            <person name="Nagy L.G."/>
            <person name="Nolan M."/>
            <person name="Ohm R.A."/>
            <person name="Patyshakuliyeva A."/>
            <person name="Rokas A."/>
            <person name="Ruiz-Duenas F.J."/>
            <person name="Sabat G."/>
            <person name="Salamov A."/>
            <person name="Samejima M."/>
            <person name="Schmutz J."/>
            <person name="Slot J.C."/>
            <person name="St John F."/>
            <person name="Stenlid J."/>
            <person name="Sun H."/>
            <person name="Sun S."/>
            <person name="Syed K."/>
            <person name="Tsang A."/>
            <person name="Wiebenga A."/>
            <person name="Young D."/>
            <person name="Pisabarro A."/>
            <person name="Eastwood D.C."/>
            <person name="Martin F."/>
            <person name="Cullen D."/>
            <person name="Grigoriev I.V."/>
            <person name="Hibbett D.S."/>
        </authorList>
    </citation>
    <scope>NUCLEOTIDE SEQUENCE [LARGE SCALE GENOMIC DNA]</scope>
    <source>
        <strain evidence="4">TFB10046</strain>
    </source>
</reference>
<organism evidence="3 4">
    <name type="scientific">Auricularia subglabra (strain TFB-10046 / SS5)</name>
    <name type="common">White-rot fungus</name>
    <name type="synonym">Auricularia delicata (strain TFB10046)</name>
    <dbReference type="NCBI Taxonomy" id="717982"/>
    <lineage>
        <taxon>Eukaryota</taxon>
        <taxon>Fungi</taxon>
        <taxon>Dikarya</taxon>
        <taxon>Basidiomycota</taxon>
        <taxon>Agaricomycotina</taxon>
        <taxon>Agaricomycetes</taxon>
        <taxon>Auriculariales</taxon>
        <taxon>Auriculariaceae</taxon>
        <taxon>Auricularia</taxon>
    </lineage>
</organism>
<protein>
    <recommendedName>
        <fullName evidence="5">Extracellular membrane protein CFEM domain-containing protein</fullName>
    </recommendedName>
</protein>
<accession>J0DAA0</accession>
<evidence type="ECO:0008006" key="5">
    <source>
        <dbReference type="Google" id="ProtNLM"/>
    </source>
</evidence>
<dbReference type="KEGG" id="adl:AURDEDRAFT_129753"/>
<feature type="region of interest" description="Disordered" evidence="1">
    <location>
        <begin position="120"/>
        <end position="146"/>
    </location>
</feature>
<proteinExistence type="predicted"/>
<name>J0DAA0_AURST</name>
<evidence type="ECO:0000313" key="3">
    <source>
        <dbReference type="EMBL" id="EJD37024.1"/>
    </source>
</evidence>
<evidence type="ECO:0000256" key="1">
    <source>
        <dbReference type="SAM" id="MobiDB-lite"/>
    </source>
</evidence>
<dbReference type="AlphaFoldDB" id="J0DAA0"/>
<feature type="signal peptide" evidence="2">
    <location>
        <begin position="1"/>
        <end position="19"/>
    </location>
</feature>
<dbReference type="Proteomes" id="UP000006514">
    <property type="component" value="Unassembled WGS sequence"/>
</dbReference>
<gene>
    <name evidence="3" type="ORF">AURDEDRAFT_129753</name>
</gene>
<sequence length="169" mass="17355">MRLLLIAYSLALSVLSVTASLPLALRQVATPDNTDPETFQCLAPCLQGVAASHRVEFEKCTEQTMYVQSDAQQACVCKSEYFKENLKCIAKCYKADVVDDALDAQAAACARFANGDGITSGSGSGSGSGSSDNATDTGSKDNSKGAGSGLRASSGALAAIAIASLVVFL</sequence>
<evidence type="ECO:0000313" key="4">
    <source>
        <dbReference type="Proteomes" id="UP000006514"/>
    </source>
</evidence>
<dbReference type="InParanoid" id="J0DAA0"/>
<keyword evidence="4" id="KW-1185">Reference proteome</keyword>
<dbReference type="EMBL" id="JH687849">
    <property type="protein sequence ID" value="EJD37024.1"/>
    <property type="molecule type" value="Genomic_DNA"/>
</dbReference>
<evidence type="ECO:0000256" key="2">
    <source>
        <dbReference type="SAM" id="SignalP"/>
    </source>
</evidence>